<feature type="signal peptide" evidence="3">
    <location>
        <begin position="1"/>
        <end position="24"/>
    </location>
</feature>
<gene>
    <name evidence="4" type="ORF">BDA99DRAFT_536058</name>
</gene>
<feature type="compositionally biased region" description="Polar residues" evidence="2">
    <location>
        <begin position="203"/>
        <end position="226"/>
    </location>
</feature>
<dbReference type="InterPro" id="IPR036908">
    <property type="entry name" value="RlpA-like_sf"/>
</dbReference>
<dbReference type="PANTHER" id="PTHR31836">
    <property type="match status" value="1"/>
</dbReference>
<keyword evidence="5" id="KW-1185">Reference proteome</keyword>
<dbReference type="InterPro" id="IPR051477">
    <property type="entry name" value="Expansin_CellWall"/>
</dbReference>
<evidence type="ECO:0000313" key="5">
    <source>
        <dbReference type="Proteomes" id="UP001209540"/>
    </source>
</evidence>
<dbReference type="Gene3D" id="2.40.40.10">
    <property type="entry name" value="RlpA-like domain"/>
    <property type="match status" value="1"/>
</dbReference>
<feature type="chain" id="PRO_5041964551" evidence="3">
    <location>
        <begin position="25"/>
        <end position="357"/>
    </location>
</feature>
<sequence length="357" mass="37628">MKSLLSLCTAFAVMMVSHRAMVYGQVTYNSEGGIVLPNNRMATGPGGAVSYNSEGGIVLPHHMAAADSGYVEMPYHMNKGGSGGGDASSKIRQQGVTYTSEGGIVLPNKLAMATNNNNNNGGGGVSYTSEGGIILPNKLSMAASNNNNNNNNGGGISYTSEGGIILPNHLAADSGYVDMPEYMNHMATTDSGYVEMPYHMNKGGSSHNNSTNDSNKLRQATDNNNSSGGGITYNSEGGIVLPNSLAQQEQTDANGYNQGTGTFYDVEARVPICGKMRSNQEMVVALSAAQMGDDRSKKNPNCGKKMDIIGPSGQQVQAEVIDFCMTCDNDGLDMSPAVFEKVADFSTQSTNIKWKFA</sequence>
<accession>A0AAD5K2R0</accession>
<dbReference type="CDD" id="cd22191">
    <property type="entry name" value="DPBB_RlpA_EXP_N-like"/>
    <property type="match status" value="1"/>
</dbReference>
<evidence type="ECO:0000256" key="2">
    <source>
        <dbReference type="SAM" id="MobiDB-lite"/>
    </source>
</evidence>
<reference evidence="4" key="2">
    <citation type="submission" date="2023-02" db="EMBL/GenBank/DDBJ databases">
        <authorList>
            <consortium name="DOE Joint Genome Institute"/>
            <person name="Mondo S.J."/>
            <person name="Chang Y."/>
            <person name="Wang Y."/>
            <person name="Ahrendt S."/>
            <person name="Andreopoulos W."/>
            <person name="Barry K."/>
            <person name="Beard J."/>
            <person name="Benny G.L."/>
            <person name="Blankenship S."/>
            <person name="Bonito G."/>
            <person name="Cuomo C."/>
            <person name="Desiro A."/>
            <person name="Gervers K.A."/>
            <person name="Hundley H."/>
            <person name="Kuo A."/>
            <person name="LaButti K."/>
            <person name="Lang B.F."/>
            <person name="Lipzen A."/>
            <person name="O'Donnell K."/>
            <person name="Pangilinan J."/>
            <person name="Reynolds N."/>
            <person name="Sandor L."/>
            <person name="Smith M.W."/>
            <person name="Tsang A."/>
            <person name="Grigoriev I.V."/>
            <person name="Stajich J.E."/>
            <person name="Spatafora J.W."/>
        </authorList>
    </citation>
    <scope>NUCLEOTIDE SEQUENCE</scope>
    <source>
        <strain evidence="4">RSA 2281</strain>
    </source>
</reference>
<evidence type="ECO:0000313" key="4">
    <source>
        <dbReference type="EMBL" id="KAI9266638.1"/>
    </source>
</evidence>
<dbReference type="Proteomes" id="UP001209540">
    <property type="component" value="Unassembled WGS sequence"/>
</dbReference>
<dbReference type="PANTHER" id="PTHR31836:SF28">
    <property type="entry name" value="SRCR DOMAIN-CONTAINING PROTEIN-RELATED"/>
    <property type="match status" value="1"/>
</dbReference>
<comment type="caution">
    <text evidence="4">The sequence shown here is derived from an EMBL/GenBank/DDBJ whole genome shotgun (WGS) entry which is preliminary data.</text>
</comment>
<protein>
    <submittedName>
        <fullName evidence="4">Uncharacterized protein</fullName>
    </submittedName>
</protein>
<evidence type="ECO:0000256" key="1">
    <source>
        <dbReference type="ARBA" id="ARBA00022729"/>
    </source>
</evidence>
<dbReference type="EMBL" id="JAIXMP010000010">
    <property type="protein sequence ID" value="KAI9266638.1"/>
    <property type="molecule type" value="Genomic_DNA"/>
</dbReference>
<dbReference type="SUPFAM" id="SSF50685">
    <property type="entry name" value="Barwin-like endoglucanases"/>
    <property type="match status" value="1"/>
</dbReference>
<feature type="region of interest" description="Disordered" evidence="2">
    <location>
        <begin position="201"/>
        <end position="231"/>
    </location>
</feature>
<organism evidence="4 5">
    <name type="scientific">Phascolomyces articulosus</name>
    <dbReference type="NCBI Taxonomy" id="60185"/>
    <lineage>
        <taxon>Eukaryota</taxon>
        <taxon>Fungi</taxon>
        <taxon>Fungi incertae sedis</taxon>
        <taxon>Mucoromycota</taxon>
        <taxon>Mucoromycotina</taxon>
        <taxon>Mucoromycetes</taxon>
        <taxon>Mucorales</taxon>
        <taxon>Lichtheimiaceae</taxon>
        <taxon>Phascolomyces</taxon>
    </lineage>
</organism>
<evidence type="ECO:0000256" key="3">
    <source>
        <dbReference type="SAM" id="SignalP"/>
    </source>
</evidence>
<keyword evidence="1 3" id="KW-0732">Signal</keyword>
<dbReference type="AlphaFoldDB" id="A0AAD5K2R0"/>
<proteinExistence type="predicted"/>
<name>A0AAD5K2R0_9FUNG</name>
<reference evidence="4" key="1">
    <citation type="journal article" date="2022" name="IScience">
        <title>Evolution of zygomycete secretomes and the origins of terrestrial fungal ecologies.</title>
        <authorList>
            <person name="Chang Y."/>
            <person name="Wang Y."/>
            <person name="Mondo S."/>
            <person name="Ahrendt S."/>
            <person name="Andreopoulos W."/>
            <person name="Barry K."/>
            <person name="Beard J."/>
            <person name="Benny G.L."/>
            <person name="Blankenship S."/>
            <person name="Bonito G."/>
            <person name="Cuomo C."/>
            <person name="Desiro A."/>
            <person name="Gervers K.A."/>
            <person name="Hundley H."/>
            <person name="Kuo A."/>
            <person name="LaButti K."/>
            <person name="Lang B.F."/>
            <person name="Lipzen A."/>
            <person name="O'Donnell K."/>
            <person name="Pangilinan J."/>
            <person name="Reynolds N."/>
            <person name="Sandor L."/>
            <person name="Smith M.E."/>
            <person name="Tsang A."/>
            <person name="Grigoriev I.V."/>
            <person name="Stajich J.E."/>
            <person name="Spatafora J.W."/>
        </authorList>
    </citation>
    <scope>NUCLEOTIDE SEQUENCE</scope>
    <source>
        <strain evidence="4">RSA 2281</strain>
    </source>
</reference>